<evidence type="ECO:0000313" key="2">
    <source>
        <dbReference type="Proteomes" id="UP000199337"/>
    </source>
</evidence>
<protein>
    <submittedName>
        <fullName evidence="1">Uncharacterized protein</fullName>
    </submittedName>
</protein>
<name>A0A1I2ZFJ3_9FIRM</name>
<gene>
    <name evidence="1" type="ORF">SAMN05660649_04907</name>
</gene>
<dbReference type="OrthoDB" id="7365827at2"/>
<dbReference type="EMBL" id="FOOX01000027">
    <property type="protein sequence ID" value="SFH36336.1"/>
    <property type="molecule type" value="Genomic_DNA"/>
</dbReference>
<evidence type="ECO:0000313" key="1">
    <source>
        <dbReference type="EMBL" id="SFH36336.1"/>
    </source>
</evidence>
<organism evidence="1 2">
    <name type="scientific">Desulfotruncus arcticus DSM 17038</name>
    <dbReference type="NCBI Taxonomy" id="1121424"/>
    <lineage>
        <taxon>Bacteria</taxon>
        <taxon>Bacillati</taxon>
        <taxon>Bacillota</taxon>
        <taxon>Clostridia</taxon>
        <taxon>Eubacteriales</taxon>
        <taxon>Desulfallaceae</taxon>
        <taxon>Desulfotruncus</taxon>
    </lineage>
</organism>
<dbReference type="Proteomes" id="UP000199337">
    <property type="component" value="Unassembled WGS sequence"/>
</dbReference>
<dbReference type="STRING" id="341036.SAMN05660649_04907"/>
<dbReference type="AlphaFoldDB" id="A0A1I2ZFJ3"/>
<sequence>MQQVKIFADNDPDVLENRLNDWLVKRQPYILSRRLESDGTEYAYNMIIRYCKNLQTLWFYADDITVLRENINRWLKKAKPQIIDEQMVVDGAEWVYVYVIWYCT</sequence>
<dbReference type="RefSeq" id="WP_092475709.1">
    <property type="nucleotide sequence ID" value="NZ_FOOX01000027.1"/>
</dbReference>
<proteinExistence type="predicted"/>
<reference evidence="2" key="1">
    <citation type="submission" date="2016-10" db="EMBL/GenBank/DDBJ databases">
        <authorList>
            <person name="Varghese N."/>
            <person name="Submissions S."/>
        </authorList>
    </citation>
    <scope>NUCLEOTIDE SEQUENCE [LARGE SCALE GENOMIC DNA]</scope>
    <source>
        <strain evidence="2">DSM 17038</strain>
    </source>
</reference>
<accession>A0A1I2ZFJ3</accession>
<keyword evidence="2" id="KW-1185">Reference proteome</keyword>